<dbReference type="Pfam" id="PF00005">
    <property type="entry name" value="ABC_tran"/>
    <property type="match status" value="1"/>
</dbReference>
<dbReference type="InterPro" id="IPR013563">
    <property type="entry name" value="Oligopep_ABC_C"/>
</dbReference>
<comment type="similarity">
    <text evidence="1">Belongs to the ABC transporter superfamily.</text>
</comment>
<comment type="caution">
    <text evidence="6">The sequence shown here is derived from an EMBL/GenBank/DDBJ whole genome shotgun (WGS) entry which is preliminary data.</text>
</comment>
<dbReference type="RefSeq" id="WP_131598495.1">
    <property type="nucleotide sequence ID" value="NZ_CBDBYK010000001.1"/>
</dbReference>
<dbReference type="CDD" id="cd03257">
    <property type="entry name" value="ABC_NikE_OppD_transporters"/>
    <property type="match status" value="1"/>
</dbReference>
<dbReference type="PROSITE" id="PS50893">
    <property type="entry name" value="ABC_TRANSPORTER_2"/>
    <property type="match status" value="1"/>
</dbReference>
<feature type="domain" description="ABC transporter" evidence="5">
    <location>
        <begin position="33"/>
        <end position="366"/>
    </location>
</feature>
<keyword evidence="3" id="KW-0547">Nucleotide-binding</keyword>
<dbReference type="GO" id="GO:0055085">
    <property type="term" value="P:transmembrane transport"/>
    <property type="evidence" value="ECO:0007669"/>
    <property type="project" value="UniProtKB-ARBA"/>
</dbReference>
<keyword evidence="2" id="KW-0813">Transport</keyword>
<dbReference type="SUPFAM" id="SSF52540">
    <property type="entry name" value="P-loop containing nucleoside triphosphate hydrolases"/>
    <property type="match status" value="1"/>
</dbReference>
<name>A0A4R0XLZ1_9MOLU</name>
<reference evidence="6 7" key="1">
    <citation type="submission" date="2018-02" db="EMBL/GenBank/DDBJ databases">
        <title>Mycoplasma marinum and Mycoplasma todarodis sp. nov., moderately halophilic and psychrotolerant mycoplasmas isolated from cephalopods.</title>
        <authorList>
            <person name="Viver T."/>
        </authorList>
    </citation>
    <scope>NUCLEOTIDE SEQUENCE [LARGE SCALE GENOMIC DNA]</scope>
    <source>
        <strain evidence="6 7">PE</strain>
    </source>
</reference>
<dbReference type="PANTHER" id="PTHR43776:SF7">
    <property type="entry name" value="D,D-DIPEPTIDE TRANSPORT ATP-BINDING PROTEIN DDPF-RELATED"/>
    <property type="match status" value="1"/>
</dbReference>
<protein>
    <submittedName>
        <fullName evidence="6">ABC transporter ATP-binding protein</fullName>
    </submittedName>
</protein>
<dbReference type="OrthoDB" id="9779287at2"/>
<dbReference type="EMBL" id="PSZO01000003">
    <property type="protein sequence ID" value="TCG11726.1"/>
    <property type="molecule type" value="Genomic_DNA"/>
</dbReference>
<dbReference type="GO" id="GO:0016887">
    <property type="term" value="F:ATP hydrolysis activity"/>
    <property type="evidence" value="ECO:0007669"/>
    <property type="project" value="InterPro"/>
</dbReference>
<evidence type="ECO:0000256" key="3">
    <source>
        <dbReference type="ARBA" id="ARBA00022741"/>
    </source>
</evidence>
<organism evidence="6 7">
    <name type="scientific">Mycoplasma marinum</name>
    <dbReference type="NCBI Taxonomy" id="1937190"/>
    <lineage>
        <taxon>Bacteria</taxon>
        <taxon>Bacillati</taxon>
        <taxon>Mycoplasmatota</taxon>
        <taxon>Mollicutes</taxon>
        <taxon>Mycoplasmataceae</taxon>
        <taxon>Mycoplasma</taxon>
    </lineage>
</organism>
<evidence type="ECO:0000259" key="5">
    <source>
        <dbReference type="PROSITE" id="PS50893"/>
    </source>
</evidence>
<dbReference type="GO" id="GO:0005524">
    <property type="term" value="F:ATP binding"/>
    <property type="evidence" value="ECO:0007669"/>
    <property type="project" value="UniProtKB-KW"/>
</dbReference>
<dbReference type="Proteomes" id="UP000294192">
    <property type="component" value="Unassembled WGS sequence"/>
</dbReference>
<dbReference type="InterPro" id="IPR017871">
    <property type="entry name" value="ABC_transporter-like_CS"/>
</dbReference>
<evidence type="ECO:0000256" key="2">
    <source>
        <dbReference type="ARBA" id="ARBA00022448"/>
    </source>
</evidence>
<dbReference type="GO" id="GO:0015833">
    <property type="term" value="P:peptide transport"/>
    <property type="evidence" value="ECO:0007669"/>
    <property type="project" value="InterPro"/>
</dbReference>
<dbReference type="Gene3D" id="3.40.50.300">
    <property type="entry name" value="P-loop containing nucleotide triphosphate hydrolases"/>
    <property type="match status" value="1"/>
</dbReference>
<proteinExistence type="inferred from homology"/>
<evidence type="ECO:0000313" key="7">
    <source>
        <dbReference type="Proteomes" id="UP000294192"/>
    </source>
</evidence>
<dbReference type="InterPro" id="IPR003439">
    <property type="entry name" value="ABC_transporter-like_ATP-bd"/>
</dbReference>
<dbReference type="PROSITE" id="PS00211">
    <property type="entry name" value="ABC_TRANSPORTER_1"/>
    <property type="match status" value="1"/>
</dbReference>
<dbReference type="AlphaFoldDB" id="A0A4R0XLZ1"/>
<evidence type="ECO:0000256" key="1">
    <source>
        <dbReference type="ARBA" id="ARBA00005417"/>
    </source>
</evidence>
<dbReference type="InterPro" id="IPR050319">
    <property type="entry name" value="ABC_transp_ATP-bind"/>
</dbReference>
<dbReference type="InterPro" id="IPR003593">
    <property type="entry name" value="AAA+_ATPase"/>
</dbReference>
<sequence length="424" mass="47941">MATTIKNKYIPTISPVTLEERLDNDGREIISYLRNVSVTFGKGIRAIQAVKGISFNIYEGEVLGLVGESGSGKSTTGNAIMGLVSRKEGQINILGRNLPKNINKLKGELNKFIVNKTQMIFQDPANSLNPHKNIYKVISEGLDNIDVKSAYMKIFDNKTLVNVLKIIKKEKYKIDYFNTFDKIKYNEYQNNKEYLKIKELLYVNPLGSIEPINKMVITYLKLRMEERNIFTLGKLGTKAIKRKLVIDILGSVGLSERILNRFPLEFSGGQQQRIGISRAVVLRPKLLVADEPISALDVSIQAQVINIFNDLKKNFNLSILLIAHDLRMVEYISDRIAVMYKGVVVEIGTTDEISKHPIHPYTKSLLAAVPSIDSHKKSLSDVQYDSTQHNYDEKTQPSWFKVGSTGKRFVLGTKKEIEKWAKEA</sequence>
<evidence type="ECO:0000256" key="4">
    <source>
        <dbReference type="ARBA" id="ARBA00022840"/>
    </source>
</evidence>
<keyword evidence="7" id="KW-1185">Reference proteome</keyword>
<dbReference type="Pfam" id="PF08352">
    <property type="entry name" value="oligo_HPY"/>
    <property type="match status" value="1"/>
</dbReference>
<dbReference type="SMART" id="SM00382">
    <property type="entry name" value="AAA"/>
    <property type="match status" value="1"/>
</dbReference>
<evidence type="ECO:0000313" key="6">
    <source>
        <dbReference type="EMBL" id="TCG11726.1"/>
    </source>
</evidence>
<dbReference type="PANTHER" id="PTHR43776">
    <property type="entry name" value="TRANSPORT ATP-BINDING PROTEIN"/>
    <property type="match status" value="1"/>
</dbReference>
<keyword evidence="4 6" id="KW-0067">ATP-binding</keyword>
<dbReference type="InterPro" id="IPR027417">
    <property type="entry name" value="P-loop_NTPase"/>
</dbReference>
<accession>A0A4R0XLZ1</accession>
<gene>
    <name evidence="6" type="ORF">C4B24_01060</name>
</gene>